<proteinExistence type="evidence at transcript level"/>
<dbReference type="PANTHER" id="PTHR13128">
    <property type="entry name" value="VACUOLAR PROTEIN-SORTING-ASSOCIATED PROTEIN 36"/>
    <property type="match status" value="1"/>
</dbReference>
<dbReference type="AlphaFoldDB" id="T2MAU3"/>
<dbReference type="GO" id="GO:0032266">
    <property type="term" value="F:phosphatidylinositol-3-phosphate binding"/>
    <property type="evidence" value="ECO:0007669"/>
    <property type="project" value="UniProtKB-UniRule"/>
</dbReference>
<dbReference type="InterPro" id="IPR037855">
    <property type="entry name" value="Vps36"/>
</dbReference>
<dbReference type="Pfam" id="PF11605">
    <property type="entry name" value="Vps36_ESCRT-II"/>
    <property type="match status" value="1"/>
</dbReference>
<keyword evidence="7" id="KW-0175">Coiled coil</keyword>
<dbReference type="FunFam" id="1.10.10.10:FF:000170">
    <property type="entry name" value="Vacuolar protein-sorting-associated protein 36"/>
    <property type="match status" value="1"/>
</dbReference>
<evidence type="ECO:0000256" key="7">
    <source>
        <dbReference type="ARBA" id="ARBA00023054"/>
    </source>
</evidence>
<evidence type="ECO:0000256" key="1">
    <source>
        <dbReference type="ARBA" id="ARBA00009697"/>
    </source>
</evidence>
<dbReference type="Gene3D" id="2.30.29.30">
    <property type="entry name" value="Pleckstrin-homology domain (PH domain)/Phosphotyrosine-binding domain (PTB)"/>
    <property type="match status" value="1"/>
</dbReference>
<dbReference type="EMBL" id="HAAD01002830">
    <property type="protein sequence ID" value="CDG69062.1"/>
    <property type="molecule type" value="mRNA"/>
</dbReference>
<keyword evidence="3 9" id="KW-0813">Transport</keyword>
<protein>
    <recommendedName>
        <fullName evidence="2 9">Vacuolar protein-sorting-associated protein 36</fullName>
    </recommendedName>
    <alternativeName>
        <fullName evidence="8 9">ESCRT-II complex subunit VPS36</fullName>
    </alternativeName>
</protein>
<keyword evidence="6 9" id="KW-0653">Protein transport</keyword>
<dbReference type="Gene3D" id="6.10.140.260">
    <property type="match status" value="1"/>
</dbReference>
<dbReference type="Pfam" id="PF04157">
    <property type="entry name" value="EAP30"/>
    <property type="match status" value="1"/>
</dbReference>
<keyword evidence="5 9" id="KW-0967">Endosome</keyword>
<evidence type="ECO:0000313" key="11">
    <source>
        <dbReference type="EMBL" id="CDG69062.1"/>
    </source>
</evidence>
<evidence type="ECO:0000256" key="2">
    <source>
        <dbReference type="ARBA" id="ARBA00017953"/>
    </source>
</evidence>
<organism evidence="11">
    <name type="scientific">Hydra vulgaris</name>
    <name type="common">Hydra</name>
    <name type="synonym">Hydra attenuata</name>
    <dbReference type="NCBI Taxonomy" id="6087"/>
    <lineage>
        <taxon>Eukaryota</taxon>
        <taxon>Metazoa</taxon>
        <taxon>Cnidaria</taxon>
        <taxon>Hydrozoa</taxon>
        <taxon>Hydroidolina</taxon>
        <taxon>Anthoathecata</taxon>
        <taxon>Aplanulata</taxon>
        <taxon>Hydridae</taxon>
        <taxon>Hydra</taxon>
    </lineage>
</organism>
<evidence type="ECO:0000259" key="10">
    <source>
        <dbReference type="PROSITE" id="PS51495"/>
    </source>
</evidence>
<dbReference type="InterPro" id="IPR036388">
    <property type="entry name" value="WH-like_DNA-bd_sf"/>
</dbReference>
<dbReference type="InterPro" id="IPR036390">
    <property type="entry name" value="WH_DNA-bd_sf"/>
</dbReference>
<dbReference type="GO" id="GO:0043130">
    <property type="term" value="F:ubiquitin binding"/>
    <property type="evidence" value="ECO:0007669"/>
    <property type="project" value="UniProtKB-UniRule"/>
</dbReference>
<comment type="subcellular location">
    <subcellularLocation>
        <location evidence="9">Cytoplasm</location>
    </subcellularLocation>
    <subcellularLocation>
        <location evidence="9">Endosome</location>
    </subcellularLocation>
</comment>
<feature type="domain" description="GLUE N-terminal" evidence="10">
    <location>
        <begin position="1"/>
        <end position="137"/>
    </location>
</feature>
<dbReference type="InterPro" id="IPR011993">
    <property type="entry name" value="PH-like_dom_sf"/>
</dbReference>
<evidence type="ECO:0000256" key="4">
    <source>
        <dbReference type="ARBA" id="ARBA00022490"/>
    </source>
</evidence>
<dbReference type="OrthoDB" id="271448at2759"/>
<dbReference type="InterPro" id="IPR021648">
    <property type="entry name" value="GLUE_dom"/>
</dbReference>
<comment type="similarity">
    <text evidence="1 9">Belongs to the VPS36 family.</text>
</comment>
<dbReference type="CDD" id="cd13226">
    <property type="entry name" value="PH-GRAM-like_Eap45"/>
    <property type="match status" value="1"/>
</dbReference>
<dbReference type="PANTHER" id="PTHR13128:SF12">
    <property type="entry name" value="VACUOLAR PROTEIN-SORTING-ASSOCIATED PROTEIN 36"/>
    <property type="match status" value="1"/>
</dbReference>
<dbReference type="Gene3D" id="1.10.10.10">
    <property type="entry name" value="Winged helix-like DNA-binding domain superfamily/Winged helix DNA-binding domain"/>
    <property type="match status" value="2"/>
</dbReference>
<keyword evidence="4 9" id="KW-0963">Cytoplasm</keyword>
<dbReference type="GO" id="GO:0000814">
    <property type="term" value="C:ESCRT II complex"/>
    <property type="evidence" value="ECO:0007669"/>
    <property type="project" value="UniProtKB-UniRule"/>
</dbReference>
<evidence type="ECO:0000256" key="5">
    <source>
        <dbReference type="ARBA" id="ARBA00022753"/>
    </source>
</evidence>
<dbReference type="SUPFAM" id="SSF46785">
    <property type="entry name" value="Winged helix' DNA-binding domain"/>
    <property type="match status" value="2"/>
</dbReference>
<dbReference type="SUPFAM" id="SSF50729">
    <property type="entry name" value="PH domain-like"/>
    <property type="match status" value="1"/>
</dbReference>
<comment type="function">
    <text evidence="9">Component of the ESCRT-II complex (endosomal sorting complex required for transport II), which is required for multivesicular body (MVB) formation and sorting of endosomal cargo proteins into MVBs.</text>
</comment>
<dbReference type="GO" id="GO:0043328">
    <property type="term" value="P:protein transport to vacuole involved in ubiquitin-dependent protein catabolic process via the multivesicular body sorting pathway"/>
    <property type="evidence" value="ECO:0007669"/>
    <property type="project" value="UniProtKB-UniRule"/>
</dbReference>
<dbReference type="InterPro" id="IPR040608">
    <property type="entry name" value="Snf8/Vps36"/>
</dbReference>
<accession>T2MAU3</accession>
<dbReference type="GO" id="GO:0031902">
    <property type="term" value="C:late endosome membrane"/>
    <property type="evidence" value="ECO:0007669"/>
    <property type="project" value="UniProtKB-UniRule"/>
</dbReference>
<comment type="subunit">
    <text evidence="9">Component of the endosomal sorting complex required for transport II (ESCRT-II).</text>
</comment>
<evidence type="ECO:0000256" key="9">
    <source>
        <dbReference type="RuleBase" id="RU367095"/>
    </source>
</evidence>
<dbReference type="FunFam" id="1.10.10.10:FF:000165">
    <property type="entry name" value="Vacuolar protein sorting protein (Vps36)"/>
    <property type="match status" value="1"/>
</dbReference>
<name>T2MAU3_HYDVU</name>
<evidence type="ECO:0000256" key="8">
    <source>
        <dbReference type="ARBA" id="ARBA00030114"/>
    </source>
</evidence>
<gene>
    <name evidence="11" type="primary">VPS36</name>
</gene>
<dbReference type="PROSITE" id="PS51495">
    <property type="entry name" value="GLUE"/>
    <property type="match status" value="1"/>
</dbReference>
<reference evidence="11" key="1">
    <citation type="journal article" date="2013" name="Genome Biol. Evol.">
        <title>Punctuated emergences of genetic and phenotypic innovations in eumetazoan, bilaterian, euteleostome, and hominidae ancestors.</title>
        <authorList>
            <person name="Wenger Y."/>
            <person name="Galliot B."/>
        </authorList>
    </citation>
    <scope>NUCLEOTIDE SEQUENCE</scope>
    <source>
        <tissue evidence="11">Whole animals</tissue>
    </source>
</reference>
<evidence type="ECO:0000256" key="3">
    <source>
        <dbReference type="ARBA" id="ARBA00022448"/>
    </source>
</evidence>
<sequence>MDRFYWLQKMDANERNVHSQNNVRIYDGDEMTTFDSGELTLTNLKLIWKDSVQKERTLALDLSLVQKIDVESASLFKSPKVLVHLSSVLTNKPDGPKQKSQHNYIKLSFRSGGNEQFIKAFKNVLCSKDWEIINAAIDKPKEPVEISHRHVGIVGIERKIHEKHNKTDETVAQAFKDLDMLIEKAKDMVAIADKFSKKLQEKEISITDDETVAFKSYLLSMGIENPVTRESHGSGVRYHMELAKQLATFLQSIIEESGGVMTLSDVFCRFNRARGMELVSPEDLVNAAKMMESLKLNMKLRKFDSGLLVIQSLSHTEEEIIATTTNKVKDAGSLTSEEFARFVGISLALAKERLLLAEKVGHLCRDDSVEGLRFFPNKFVMLET</sequence>
<evidence type="ECO:0000256" key="6">
    <source>
        <dbReference type="ARBA" id="ARBA00022927"/>
    </source>
</evidence>